<name>A0A8H3DEX5_9AGAM</name>
<dbReference type="EMBL" id="CAJMWZ010006479">
    <property type="protein sequence ID" value="CAE6522696.1"/>
    <property type="molecule type" value="Genomic_DNA"/>
</dbReference>
<dbReference type="GO" id="GO:0003713">
    <property type="term" value="F:transcription coactivator activity"/>
    <property type="evidence" value="ECO:0007669"/>
    <property type="project" value="InterPro"/>
</dbReference>
<gene>
    <name evidence="2" type="ORF">RDB_LOCUS120503</name>
</gene>
<sequence length="193" mass="21438">MSLNWVMLDERKKPVPLPNERSITTIPNAQVTIHIPTPSDNNNPSTTETLTATGHLWLTSDRVSRLEAWIQIHSLAKVCIPPANEAPTRKLESLSLPWIYVLSTSFVQPYFAANYLAMDVRPAEGGGLTLGTKAEVRLTDRGMFEFINMVENVRSKAIERAREARLGEPLPMYDQPMPGTAPPTEDLPPGYTA</sequence>
<dbReference type="GO" id="GO:0031490">
    <property type="term" value="F:chromatin DNA binding"/>
    <property type="evidence" value="ECO:0007669"/>
    <property type="project" value="TreeGrafter"/>
</dbReference>
<evidence type="ECO:0000256" key="1">
    <source>
        <dbReference type="SAM" id="MobiDB-lite"/>
    </source>
</evidence>
<dbReference type="Proteomes" id="UP000663850">
    <property type="component" value="Unassembled WGS sequence"/>
</dbReference>
<dbReference type="PANTHER" id="PTHR31606:SF1">
    <property type="entry name" value="WW DOMAIN BINDING PROTEIN 2, ISOFORM E"/>
    <property type="match status" value="1"/>
</dbReference>
<comment type="caution">
    <text evidence="2">The sequence shown here is derived from an EMBL/GenBank/DDBJ whole genome shotgun (WGS) entry which is preliminary data.</text>
</comment>
<protein>
    <submittedName>
        <fullName evidence="2">Uncharacterized protein</fullName>
    </submittedName>
</protein>
<proteinExistence type="predicted"/>
<evidence type="ECO:0000313" key="3">
    <source>
        <dbReference type="Proteomes" id="UP000663850"/>
    </source>
</evidence>
<dbReference type="InterPro" id="IPR044852">
    <property type="entry name" value="WBP2-like"/>
</dbReference>
<evidence type="ECO:0000313" key="2">
    <source>
        <dbReference type="EMBL" id="CAE6522696.1"/>
    </source>
</evidence>
<reference evidence="2" key="1">
    <citation type="submission" date="2021-01" db="EMBL/GenBank/DDBJ databases">
        <authorList>
            <person name="Kaushik A."/>
        </authorList>
    </citation>
    <scope>NUCLEOTIDE SEQUENCE</scope>
    <source>
        <strain evidence="2">Type strain: AG8-Rh-89/</strain>
    </source>
</reference>
<organism evidence="2 3">
    <name type="scientific">Rhizoctonia solani</name>
    <dbReference type="NCBI Taxonomy" id="456999"/>
    <lineage>
        <taxon>Eukaryota</taxon>
        <taxon>Fungi</taxon>
        <taxon>Dikarya</taxon>
        <taxon>Basidiomycota</taxon>
        <taxon>Agaricomycotina</taxon>
        <taxon>Agaricomycetes</taxon>
        <taxon>Cantharellales</taxon>
        <taxon>Ceratobasidiaceae</taxon>
        <taxon>Rhizoctonia</taxon>
    </lineage>
</organism>
<dbReference type="PANTHER" id="PTHR31606">
    <property type="entry name" value="WW DOMAIN BINDING PROTEIN 2, ISOFORM E"/>
    <property type="match status" value="1"/>
</dbReference>
<feature type="region of interest" description="Disordered" evidence="1">
    <location>
        <begin position="169"/>
        <end position="193"/>
    </location>
</feature>
<dbReference type="SUPFAM" id="SSF50729">
    <property type="entry name" value="PH domain-like"/>
    <property type="match status" value="1"/>
</dbReference>
<dbReference type="GO" id="GO:0005634">
    <property type="term" value="C:nucleus"/>
    <property type="evidence" value="ECO:0007669"/>
    <property type="project" value="TreeGrafter"/>
</dbReference>
<dbReference type="AlphaFoldDB" id="A0A8H3DEX5"/>
<accession>A0A8H3DEX5</accession>